<dbReference type="EMBL" id="GG662703">
    <property type="protein sequence ID" value="EAR95610.1"/>
    <property type="molecule type" value="Genomic_DNA"/>
</dbReference>
<dbReference type="Proteomes" id="UP000009168">
    <property type="component" value="Unassembled WGS sequence"/>
</dbReference>
<evidence type="ECO:0000313" key="5">
    <source>
        <dbReference type="Proteomes" id="UP000009168"/>
    </source>
</evidence>
<feature type="transmembrane region" description="Helical" evidence="3">
    <location>
        <begin position="100"/>
        <end position="116"/>
    </location>
</feature>
<dbReference type="AlphaFoldDB" id="I7ME68"/>
<keyword evidence="5" id="KW-1185">Reference proteome</keyword>
<evidence type="ECO:0000256" key="2">
    <source>
        <dbReference type="SAM" id="MobiDB-lite"/>
    </source>
</evidence>
<dbReference type="InParanoid" id="I7ME68"/>
<dbReference type="RefSeq" id="XP_001015855.1">
    <property type="nucleotide sequence ID" value="XM_001015855.1"/>
</dbReference>
<gene>
    <name evidence="4" type="ORF">TTHERM_00266190</name>
</gene>
<dbReference type="OMA" id="WNCARTF"/>
<evidence type="ECO:0000256" key="1">
    <source>
        <dbReference type="SAM" id="Coils"/>
    </source>
</evidence>
<feature type="coiled-coil region" evidence="1">
    <location>
        <begin position="230"/>
        <end position="257"/>
    </location>
</feature>
<proteinExistence type="predicted"/>
<name>I7ME68_TETTS</name>
<reference evidence="5" key="1">
    <citation type="journal article" date="2006" name="PLoS Biol.">
        <title>Macronuclear genome sequence of the ciliate Tetrahymena thermophila, a model eukaryote.</title>
        <authorList>
            <person name="Eisen J.A."/>
            <person name="Coyne R.S."/>
            <person name="Wu M."/>
            <person name="Wu D."/>
            <person name="Thiagarajan M."/>
            <person name="Wortman J.R."/>
            <person name="Badger J.H."/>
            <person name="Ren Q."/>
            <person name="Amedeo P."/>
            <person name="Jones K.M."/>
            <person name="Tallon L.J."/>
            <person name="Delcher A.L."/>
            <person name="Salzberg S.L."/>
            <person name="Silva J.C."/>
            <person name="Haas B.J."/>
            <person name="Majoros W.H."/>
            <person name="Farzad M."/>
            <person name="Carlton J.M."/>
            <person name="Smith R.K. Jr."/>
            <person name="Garg J."/>
            <person name="Pearlman R.E."/>
            <person name="Karrer K.M."/>
            <person name="Sun L."/>
            <person name="Manning G."/>
            <person name="Elde N.C."/>
            <person name="Turkewitz A.P."/>
            <person name="Asai D.J."/>
            <person name="Wilkes D.E."/>
            <person name="Wang Y."/>
            <person name="Cai H."/>
            <person name="Collins K."/>
            <person name="Stewart B.A."/>
            <person name="Lee S.R."/>
            <person name="Wilamowska K."/>
            <person name="Weinberg Z."/>
            <person name="Ruzzo W.L."/>
            <person name="Wloga D."/>
            <person name="Gaertig J."/>
            <person name="Frankel J."/>
            <person name="Tsao C.-C."/>
            <person name="Gorovsky M.A."/>
            <person name="Keeling P.J."/>
            <person name="Waller R.F."/>
            <person name="Patron N.J."/>
            <person name="Cherry J.M."/>
            <person name="Stover N.A."/>
            <person name="Krieger C.J."/>
            <person name="del Toro C."/>
            <person name="Ryder H.F."/>
            <person name="Williamson S.C."/>
            <person name="Barbeau R.A."/>
            <person name="Hamilton E.P."/>
            <person name="Orias E."/>
        </authorList>
    </citation>
    <scope>NUCLEOTIDE SEQUENCE [LARGE SCALE GENOMIC DNA]</scope>
    <source>
        <strain evidence="5">SB210</strain>
    </source>
</reference>
<organism evidence="4 5">
    <name type="scientific">Tetrahymena thermophila (strain SB210)</name>
    <dbReference type="NCBI Taxonomy" id="312017"/>
    <lineage>
        <taxon>Eukaryota</taxon>
        <taxon>Sar</taxon>
        <taxon>Alveolata</taxon>
        <taxon>Ciliophora</taxon>
        <taxon>Intramacronucleata</taxon>
        <taxon>Oligohymenophorea</taxon>
        <taxon>Hymenostomatida</taxon>
        <taxon>Tetrahymenina</taxon>
        <taxon>Tetrahymenidae</taxon>
        <taxon>Tetrahymena</taxon>
    </lineage>
</organism>
<sequence length="342" mass="40107">MIQVLSKNQATYALLKYRSIKPFNAVYSNQIFAFSSNSDYNKMIKSLQEKNILIGKAQFRQLYFPIKRIHFEENNPFQKIYQNPQQSLPNIRKKGRLMRFFYHIPFFTYLLNYVFFLPPSQLVHEAILASLFISANLKSFTDTFKYSREIGELYINNDAQKYIAIFPKYQILRNINELQGKIKGSQYEPNQALGFQFTLDDIEQISLVSNDQQKIKDQLNEKIGTKKAGQADSQQKLNQAEQKQQILEKLKNIEENDEALIITISKDTWNCARTFRLNLKDNQLPQYNDYMIALGCKQRIVMRESMAPKTEQSKTETADQEKKNEKEQQNFEQKISPNQAAQ</sequence>
<keyword evidence="3 4" id="KW-0812">Transmembrane</keyword>
<dbReference type="OrthoDB" id="10644692at2759"/>
<dbReference type="GeneID" id="7838618"/>
<keyword evidence="3" id="KW-0472">Membrane</keyword>
<dbReference type="KEGG" id="tet:TTHERM_00266190"/>
<keyword evidence="1" id="KW-0175">Coiled coil</keyword>
<accession>I7ME68</accession>
<feature type="compositionally biased region" description="Basic and acidic residues" evidence="2">
    <location>
        <begin position="311"/>
        <end position="329"/>
    </location>
</feature>
<protein>
    <submittedName>
        <fullName evidence="4">Transmembrane protein, putative</fullName>
    </submittedName>
</protein>
<evidence type="ECO:0000313" key="4">
    <source>
        <dbReference type="EMBL" id="EAR95610.1"/>
    </source>
</evidence>
<feature type="region of interest" description="Disordered" evidence="2">
    <location>
        <begin position="306"/>
        <end position="342"/>
    </location>
</feature>
<keyword evidence="3" id="KW-1133">Transmembrane helix</keyword>
<dbReference type="HOGENOM" id="CLU_812581_0_0_1"/>
<evidence type="ECO:0000256" key="3">
    <source>
        <dbReference type="SAM" id="Phobius"/>
    </source>
</evidence>